<evidence type="ECO:0000256" key="5">
    <source>
        <dbReference type="ARBA" id="ARBA00022816"/>
    </source>
</evidence>
<keyword evidence="6" id="KW-0653">Protein transport</keyword>
<dbReference type="InterPro" id="IPR025574">
    <property type="entry name" value="Nucleoporin_FG_rpt"/>
</dbReference>
<feature type="compositionally biased region" description="Low complexity" evidence="10">
    <location>
        <begin position="285"/>
        <end position="294"/>
    </location>
</feature>
<feature type="region of interest" description="Disordered" evidence="10">
    <location>
        <begin position="1271"/>
        <end position="1317"/>
    </location>
</feature>
<dbReference type="GO" id="GO:0008139">
    <property type="term" value="F:nuclear localization sequence binding"/>
    <property type="evidence" value="ECO:0007669"/>
    <property type="project" value="TreeGrafter"/>
</dbReference>
<evidence type="ECO:0000256" key="1">
    <source>
        <dbReference type="ARBA" id="ARBA00004567"/>
    </source>
</evidence>
<protein>
    <recommendedName>
        <fullName evidence="11">Peptidase S59 domain-containing protein</fullName>
    </recommendedName>
</protein>
<dbReference type="InterPro" id="IPR037665">
    <property type="entry name" value="Nucleoporin_S59-like"/>
</dbReference>
<evidence type="ECO:0000313" key="12">
    <source>
        <dbReference type="EMBL" id="KAF1813822.1"/>
    </source>
</evidence>
<feature type="region of interest" description="Disordered" evidence="10">
    <location>
        <begin position="812"/>
        <end position="832"/>
    </location>
</feature>
<evidence type="ECO:0000256" key="9">
    <source>
        <dbReference type="ARBA" id="ARBA00023242"/>
    </source>
</evidence>
<dbReference type="PROSITE" id="PS51434">
    <property type="entry name" value="NUP_C"/>
    <property type="match status" value="1"/>
</dbReference>
<feature type="compositionally biased region" description="Low complexity" evidence="10">
    <location>
        <begin position="522"/>
        <end position="531"/>
    </location>
</feature>
<feature type="compositionally biased region" description="Gly residues" evidence="10">
    <location>
        <begin position="545"/>
        <end position="560"/>
    </location>
</feature>
<dbReference type="GO" id="GO:0006405">
    <property type="term" value="P:RNA export from nucleus"/>
    <property type="evidence" value="ECO:0007669"/>
    <property type="project" value="TreeGrafter"/>
</dbReference>
<dbReference type="GO" id="GO:0051028">
    <property type="term" value="P:mRNA transport"/>
    <property type="evidence" value="ECO:0007669"/>
    <property type="project" value="UniProtKB-KW"/>
</dbReference>
<dbReference type="InterPro" id="IPR036903">
    <property type="entry name" value="Nup98_auto-Pept-S59_dom_sf"/>
</dbReference>
<dbReference type="OrthoDB" id="3797628at2759"/>
<dbReference type="GeneID" id="54419749"/>
<reference evidence="12 14" key="1">
    <citation type="submission" date="2020-01" db="EMBL/GenBank/DDBJ databases">
        <authorList>
            <consortium name="DOE Joint Genome Institute"/>
            <person name="Haridas S."/>
            <person name="Albert R."/>
            <person name="Binder M."/>
            <person name="Bloem J."/>
            <person name="Labutti K."/>
            <person name="Salamov A."/>
            <person name="Andreopoulos B."/>
            <person name="Baker S.E."/>
            <person name="Barry K."/>
            <person name="Bills G."/>
            <person name="Bluhm B.H."/>
            <person name="Cannon C."/>
            <person name="Castanera R."/>
            <person name="Culley D.E."/>
            <person name="Daum C."/>
            <person name="Ezra D."/>
            <person name="Gonzalez J.B."/>
            <person name="Henrissat B."/>
            <person name="Kuo A."/>
            <person name="Liang C."/>
            <person name="Lipzen A."/>
            <person name="Lutzoni F."/>
            <person name="Magnuson J."/>
            <person name="Mondo S."/>
            <person name="Nolan M."/>
            <person name="Ohm R."/>
            <person name="Pangilinan J."/>
            <person name="Park H.-J."/>
            <person name="Ramirez L."/>
            <person name="Alfaro M."/>
            <person name="Sun H."/>
            <person name="Tritt A."/>
            <person name="Yoshinaga Y."/>
            <person name="Zwiers L.-H."/>
            <person name="Turgeon B.G."/>
            <person name="Goodwin S.B."/>
            <person name="Spatafora J.W."/>
            <person name="Crous P.W."/>
            <person name="Grigoriev I.V."/>
        </authorList>
    </citation>
    <scope>NUCLEOTIDE SEQUENCE</scope>
    <source>
        <strain evidence="12 14">CBS 781.70</strain>
    </source>
</reference>
<dbReference type="GO" id="GO:0003723">
    <property type="term" value="F:RNA binding"/>
    <property type="evidence" value="ECO:0007669"/>
    <property type="project" value="TreeGrafter"/>
</dbReference>
<dbReference type="GO" id="GO:0006606">
    <property type="term" value="P:protein import into nucleus"/>
    <property type="evidence" value="ECO:0007669"/>
    <property type="project" value="TreeGrafter"/>
</dbReference>
<feature type="compositionally biased region" description="Basic and acidic residues" evidence="10">
    <location>
        <begin position="1298"/>
        <end position="1313"/>
    </location>
</feature>
<proteinExistence type="inferred from homology"/>
<evidence type="ECO:0000256" key="3">
    <source>
        <dbReference type="ARBA" id="ARBA00022448"/>
    </source>
</evidence>
<keyword evidence="3" id="KW-0813">Transport</keyword>
<dbReference type="EMBL" id="ML975154">
    <property type="protein sequence ID" value="KAF1813822.1"/>
    <property type="molecule type" value="Genomic_DNA"/>
</dbReference>
<keyword evidence="13" id="KW-1185">Reference proteome</keyword>
<evidence type="ECO:0000256" key="10">
    <source>
        <dbReference type="SAM" id="MobiDB-lite"/>
    </source>
</evidence>
<dbReference type="PANTHER" id="PTHR23198:SF6">
    <property type="entry name" value="NUCLEAR PORE COMPLEX PROTEIN NUP98-NUP96"/>
    <property type="match status" value="1"/>
</dbReference>
<feature type="compositionally biased region" description="Low complexity" evidence="10">
    <location>
        <begin position="575"/>
        <end position="600"/>
    </location>
</feature>
<feature type="region of interest" description="Disordered" evidence="10">
    <location>
        <begin position="283"/>
        <end position="312"/>
    </location>
</feature>
<feature type="compositionally biased region" description="Polar residues" evidence="10">
    <location>
        <begin position="471"/>
        <end position="490"/>
    </location>
</feature>
<feature type="region of interest" description="Disordered" evidence="10">
    <location>
        <begin position="640"/>
        <end position="668"/>
    </location>
</feature>
<dbReference type="FunFam" id="1.10.10.2360:FF:000001">
    <property type="entry name" value="Nuclear pore complex protein Nup98-Nup96"/>
    <property type="match status" value="1"/>
</dbReference>
<feature type="region of interest" description="Disordered" evidence="10">
    <location>
        <begin position="1237"/>
        <end position="1258"/>
    </location>
</feature>
<feature type="compositionally biased region" description="Low complexity" evidence="10">
    <location>
        <begin position="454"/>
        <end position="470"/>
    </location>
</feature>
<evidence type="ECO:0000256" key="2">
    <source>
        <dbReference type="ARBA" id="ARBA00008926"/>
    </source>
</evidence>
<evidence type="ECO:0000259" key="11">
    <source>
        <dbReference type="PROSITE" id="PS51434"/>
    </source>
</evidence>
<sequence length="1978" mass="207967">MAFGGFGSGGGGGGFGSNTNQSTGFGGFGSANTSNQSPGFGAPAAGGGFGQTGNTGGGIFGGGQSSTGGGFGSGSGTFGSNTQNTSLFNKPAFGSGTTSSSSLFGGGTATTGGGSGFGGGFGNTGTSGGFGTGTSNTGGGVFGGGQKSAFGGGTGGTNAFGTSGQGTGTFGASPSAFGGGSGTAFNQPTANNGTGQTQFQVTSEKDGASGTAQYQSISFMPPYQNFSFEELRVVDYSQGRKYGNENGQAGGFGKSTGFGGFGAGTGTSTSGFGATSSAGGGGMFGTTTTNTSSPFGGGQTQQSGGFGGGFGNNAGATGTGGGLFGAASKPGGLFGATPATTSQPSGGMFGATNTTTSGGLGGGLFGAQNQTQNKTAFGGGFGGGALGGGTGFGQTTSSGGGLFGGATSTAPAFGSQQGTPGGGFGGQQGQQPTQTQNQGGIFSGFGNATQQQKPGAFGATPAAGGASPFGQAQQQQPSGGLFGASTQQPSGGLFGAKPAAPSPFGASTGTQQPGAGLFQNAGPQQQTQPTGGLFGATQPKPTFGAFGGSTGTSTGGGLFGGAQANTNQQPGGLFGSQQNQQQSGGSLFGGSQQNQQQQQQPSSLTASLMDNPYGNLQLFQSLATPAANVGPLATPLSSSQKLRKQAILPQHKINPNASTRLITPQKRPSSYGFSYSTYGTPSSASSNASPGGFGASFLGTGSFGRSLGLGKSLSTSNLRHTYNAEDSLLAPGFLNNSLKQHSTGGAKRLQINRGLDTRRSLFGPDRSLELQSPLKKKVSFDADADPRSSSSGADSMDTLNGAVIRRQEDRHPPAINGASYMRPRPDARNGAPVQPPMEQVGGITGKELAIVPENESPPTADASNQVAISLQVDQKPGTYWTSPPVQALKGMTREQLKNVRNFTVGRVGVGHIEFGDVDLSNIGADRIAPGIVVLEVRRATVYGRDCGFKKPPVGHGLNVPSVITLENSWPRSKRGSAPVLEKKGSRIENHIKRLMTVEDTEYMGYDVDKGIWRFKVQHYTTYGLEYEDEETGDGKLLSSAFDAAPMDTTPDKPVHTQVSVDSASPDISMMSPGESSPEDTFQFKTGLRNGVPGGFSDDAALFEESTAIHDDIPTMSGALPFLGDGSVLLPADTNLERDSYLASDGMNFDVDQNMAGSFPAPDNQATEPSLGSPLRLHAQANGKPKSILKHTLRDFDSPMDTPAKSKIVIGADWAEQLQNTVSPKKRDRQALRDTQASALRTLGDEPTPKERVVSNGSMPFTTSIDIMNSLFGGNERPNGIMKKSNRQAVESPASKKSRPSDRSAVDTAKHLDRSFSGNTSWNPDGTLVMVGSLTGHSIDGILRDIKAPVRTAQRDIRFVKFDTDRENFILNVTDPRTRDFMSSNKVNDAITFKSWAKAIIPNTPARTHEYQTWRLASILFDDITDALPTTFNPGHQHNIFMRIRKDNLAQFWREMVRQDMQEHLAEAEDAEERALIYLSGGDIVQACAVLLEARDYKLATMVSQLSRPSAEMQDAISQQLETWQKQDTLSEIKDSIRAIYELLAGHTCMCDGGHNIGAENRAATFNIAERFHLDWRRSFGLRLWYGLRYNDSIEMAVQQFAEELGSKQEQATPVPWYVERQTGLRWEDPNINEREDLLWGLLKLFAGQRVPMPGLRLDEILAVENVSSNPLDCQLPYNMIHMLRARDITATSADSDKENRNAPSAIAPENEDDTANKLSLLMYTSLLNSPVPSTDKTNLARATWRIALYPLIKLTEPLRSTLIQNHLVRFAGEIPTLEADPFYNLATSHFNIPRDWIFAALATHARSVQQAPDAQAHYLMRASLWTEAHAVLCADVAPKAIIEKDYDRIREILGTFVDAGGKDAVDGWETGGGLYFNFVYLTDLIHVTAASERRERRELVARLGNALGVVAGEQRGWTAVRRAAVSEMARVVAGEVERDEALAQRRSQFLRYPLTEDATLRHTMDLSLSYYKSLMAGG</sequence>
<evidence type="ECO:0000256" key="8">
    <source>
        <dbReference type="ARBA" id="ARBA00023132"/>
    </source>
</evidence>
<organism evidence="12">
    <name type="scientific">Eremomyces bilateralis CBS 781.70</name>
    <dbReference type="NCBI Taxonomy" id="1392243"/>
    <lineage>
        <taxon>Eukaryota</taxon>
        <taxon>Fungi</taxon>
        <taxon>Dikarya</taxon>
        <taxon>Ascomycota</taxon>
        <taxon>Pezizomycotina</taxon>
        <taxon>Dothideomycetes</taxon>
        <taxon>Dothideomycetes incertae sedis</taxon>
        <taxon>Eremomycetales</taxon>
        <taxon>Eremomycetaceae</taxon>
        <taxon>Eremomyces</taxon>
    </lineage>
</organism>
<dbReference type="Gene3D" id="3.30.1610.10">
    <property type="entry name" value="Peptidase S59, nucleoporin"/>
    <property type="match status" value="1"/>
</dbReference>
<reference evidence="14" key="2">
    <citation type="submission" date="2020-04" db="EMBL/GenBank/DDBJ databases">
        <authorList>
            <consortium name="NCBI Genome Project"/>
        </authorList>
    </citation>
    <scope>NUCLEOTIDE SEQUENCE</scope>
    <source>
        <strain evidence="14">CBS 781.70</strain>
    </source>
</reference>
<dbReference type="GO" id="GO:0017056">
    <property type="term" value="F:structural constituent of nuclear pore"/>
    <property type="evidence" value="ECO:0007669"/>
    <property type="project" value="InterPro"/>
</dbReference>
<dbReference type="Gene3D" id="1.25.40.690">
    <property type="match status" value="1"/>
</dbReference>
<feature type="domain" description="Peptidase S59" evidence="11">
    <location>
        <begin position="876"/>
        <end position="1019"/>
    </location>
</feature>
<reference evidence="14" key="3">
    <citation type="submission" date="2025-04" db="UniProtKB">
        <authorList>
            <consortium name="RefSeq"/>
        </authorList>
    </citation>
    <scope>IDENTIFICATION</scope>
    <source>
        <strain evidence="14">CBS 781.70</strain>
    </source>
</reference>
<evidence type="ECO:0000256" key="4">
    <source>
        <dbReference type="ARBA" id="ARBA00022813"/>
    </source>
</evidence>
<evidence type="ECO:0000313" key="13">
    <source>
        <dbReference type="Proteomes" id="UP000504638"/>
    </source>
</evidence>
<evidence type="ECO:0000256" key="7">
    <source>
        <dbReference type="ARBA" id="ARBA00023010"/>
    </source>
</evidence>
<dbReference type="Pfam" id="PF12110">
    <property type="entry name" value="Nup96"/>
    <property type="match status" value="1"/>
</dbReference>
<feature type="region of interest" description="Disordered" evidence="10">
    <location>
        <begin position="1691"/>
        <end position="1710"/>
    </location>
</feature>
<comment type="subcellular location">
    <subcellularLocation>
        <location evidence="1">Nucleus</location>
        <location evidence="1">Nuclear pore complex</location>
    </subcellularLocation>
</comment>
<feature type="compositionally biased region" description="Gly residues" evidence="10">
    <location>
        <begin position="44"/>
        <end position="77"/>
    </location>
</feature>
<accession>A0A6G1G730</accession>
<feature type="compositionally biased region" description="Gly residues" evidence="10">
    <location>
        <begin position="419"/>
        <end position="428"/>
    </location>
</feature>
<keyword evidence="8" id="KW-0906">Nuclear pore complex</keyword>
<feature type="region of interest" description="Disordered" evidence="10">
    <location>
        <begin position="26"/>
        <end position="78"/>
    </location>
</feature>
<feature type="compositionally biased region" description="Basic and acidic residues" evidence="10">
    <location>
        <begin position="1242"/>
        <end position="1252"/>
    </location>
</feature>
<dbReference type="GO" id="GO:0034398">
    <property type="term" value="P:telomere tethering at nuclear periphery"/>
    <property type="evidence" value="ECO:0007669"/>
    <property type="project" value="TreeGrafter"/>
</dbReference>
<keyword evidence="4" id="KW-0068">Autocatalytic cleavage</keyword>
<dbReference type="RefSeq" id="XP_033535453.1">
    <property type="nucleotide sequence ID" value="XM_033679179.1"/>
</dbReference>
<dbReference type="Gene3D" id="1.10.10.2360">
    <property type="match status" value="1"/>
</dbReference>
<evidence type="ECO:0000256" key="6">
    <source>
        <dbReference type="ARBA" id="ARBA00022927"/>
    </source>
</evidence>
<dbReference type="Pfam" id="PF13634">
    <property type="entry name" value="Nucleoporin_FG"/>
    <property type="match status" value="3"/>
</dbReference>
<dbReference type="GO" id="GO:0000973">
    <property type="term" value="P:post-transcriptional tethering of RNA polymerase II gene DNA at nuclear periphery"/>
    <property type="evidence" value="ECO:0007669"/>
    <property type="project" value="TreeGrafter"/>
</dbReference>
<name>A0A6G1G730_9PEZI</name>
<feature type="compositionally biased region" description="Polar residues" evidence="10">
    <location>
        <begin position="653"/>
        <end position="662"/>
    </location>
</feature>
<dbReference type="Pfam" id="PF04096">
    <property type="entry name" value="Nucleoporin2"/>
    <property type="match status" value="1"/>
</dbReference>
<dbReference type="GO" id="GO:0044614">
    <property type="term" value="C:nuclear pore cytoplasmic filaments"/>
    <property type="evidence" value="ECO:0007669"/>
    <property type="project" value="TreeGrafter"/>
</dbReference>
<dbReference type="Proteomes" id="UP000504638">
    <property type="component" value="Unplaced"/>
</dbReference>
<feature type="region of interest" description="Disordered" evidence="10">
    <location>
        <begin position="397"/>
        <end position="609"/>
    </location>
</feature>
<evidence type="ECO:0000313" key="14">
    <source>
        <dbReference type="RefSeq" id="XP_033535453.1"/>
    </source>
</evidence>
<dbReference type="InterPro" id="IPR007230">
    <property type="entry name" value="Nup98_auto-Pept-S59_dom"/>
</dbReference>
<feature type="compositionally biased region" description="Gly residues" evidence="10">
    <location>
        <begin position="295"/>
        <end position="312"/>
    </location>
</feature>
<keyword evidence="7" id="KW-0811">Translocation</keyword>
<gene>
    <name evidence="12 14" type="ORF">P152DRAFT_457191</name>
</gene>
<dbReference type="PANTHER" id="PTHR23198">
    <property type="entry name" value="NUCLEOPORIN"/>
    <property type="match status" value="1"/>
</dbReference>
<comment type="similarity">
    <text evidence="2">Belongs to the nucleoporin GLFG family.</text>
</comment>
<feature type="compositionally biased region" description="Low complexity" evidence="10">
    <location>
        <begin position="429"/>
        <end position="440"/>
    </location>
</feature>
<dbReference type="InterPro" id="IPR021967">
    <property type="entry name" value="Nup98_C"/>
</dbReference>
<keyword evidence="9" id="KW-0539">Nucleus</keyword>
<dbReference type="SUPFAM" id="SSF82215">
    <property type="entry name" value="C-terminal autoproteolytic domain of nucleoporin nup98"/>
    <property type="match status" value="1"/>
</dbReference>
<keyword evidence="5" id="KW-0509">mRNA transport</keyword>